<dbReference type="Pfam" id="PF01476">
    <property type="entry name" value="LysM"/>
    <property type="match status" value="1"/>
</dbReference>
<dbReference type="CDD" id="cd00118">
    <property type="entry name" value="LysM"/>
    <property type="match status" value="1"/>
</dbReference>
<dbReference type="Gene3D" id="3.10.350.10">
    <property type="entry name" value="LysM domain"/>
    <property type="match status" value="1"/>
</dbReference>
<comment type="caution">
    <text evidence="3">The sequence shown here is derived from an EMBL/GenBank/DDBJ whole genome shotgun (WGS) entry which is preliminary data.</text>
</comment>
<dbReference type="SUPFAM" id="SSF54106">
    <property type="entry name" value="LysM domain"/>
    <property type="match status" value="1"/>
</dbReference>
<feature type="domain" description="LysM" evidence="2">
    <location>
        <begin position="144"/>
        <end position="187"/>
    </location>
</feature>
<protein>
    <submittedName>
        <fullName evidence="3">LysM peptidoglycan-binding domain-containing protein</fullName>
    </submittedName>
</protein>
<dbReference type="EMBL" id="JARTLI010000002">
    <property type="protein sequence ID" value="MED5050662.1"/>
    <property type="molecule type" value="Genomic_DNA"/>
</dbReference>
<dbReference type="RefSeq" id="WP_328216875.1">
    <property type="nucleotide sequence ID" value="NZ_JARTLI010000002.1"/>
</dbReference>
<name>A0ABD5IQU8_9BACL</name>
<accession>A0ABD5IQU8</accession>
<sequence length="188" mass="21072">MAKLGKYNLFVKSESLQYSVQATSYPVEKGSVLTDHVKPDPETLKIDVFLEGEDYQKKIDQLNSSMYKGEMMNYAGRFIMRNVIIESISPSADKSARNGVMVSISLKQIRIAATPYVQANNPQTKSVTNAGQKQPTPKTQSTAVYHVVKKGDTYWGLSKKYGTSISQLRSWNKYPDTKIPIGVKLRVK</sequence>
<dbReference type="Pfam" id="PF21821">
    <property type="entry name" value="Dit_like"/>
    <property type="match status" value="1"/>
</dbReference>
<evidence type="ECO:0000259" key="2">
    <source>
        <dbReference type="PROSITE" id="PS51782"/>
    </source>
</evidence>
<dbReference type="InterPro" id="IPR036779">
    <property type="entry name" value="LysM_dom_sf"/>
</dbReference>
<dbReference type="InterPro" id="IPR048494">
    <property type="entry name" value="Dit-like_N"/>
</dbReference>
<evidence type="ECO:0000313" key="3">
    <source>
        <dbReference type="EMBL" id="MED5050662.1"/>
    </source>
</evidence>
<feature type="region of interest" description="Disordered" evidence="1">
    <location>
        <begin position="122"/>
        <end position="141"/>
    </location>
</feature>
<gene>
    <name evidence="3" type="ORF">P9850_02095</name>
</gene>
<dbReference type="PROSITE" id="PS51782">
    <property type="entry name" value="LYSM"/>
    <property type="match status" value="1"/>
</dbReference>
<proteinExistence type="predicted"/>
<dbReference type="InterPro" id="IPR018392">
    <property type="entry name" value="LysM"/>
</dbReference>
<dbReference type="AlphaFoldDB" id="A0ABD5IQU8"/>
<dbReference type="PANTHER" id="PTHR33734:SF22">
    <property type="entry name" value="MEMBRANE-BOUND LYTIC MUREIN TRANSGLYCOSYLASE D"/>
    <property type="match status" value="1"/>
</dbReference>
<evidence type="ECO:0000313" key="4">
    <source>
        <dbReference type="Proteomes" id="UP001339962"/>
    </source>
</evidence>
<dbReference type="Proteomes" id="UP001339962">
    <property type="component" value="Unassembled WGS sequence"/>
</dbReference>
<organism evidence="3 4">
    <name type="scientific">Anoxybacteroides rupiense</name>
    <dbReference type="NCBI Taxonomy" id="311460"/>
    <lineage>
        <taxon>Bacteria</taxon>
        <taxon>Bacillati</taxon>
        <taxon>Bacillota</taxon>
        <taxon>Bacilli</taxon>
        <taxon>Bacillales</taxon>
        <taxon>Anoxybacillaceae</taxon>
        <taxon>Anoxybacteroides</taxon>
    </lineage>
</organism>
<evidence type="ECO:0000256" key="1">
    <source>
        <dbReference type="SAM" id="MobiDB-lite"/>
    </source>
</evidence>
<dbReference type="PANTHER" id="PTHR33734">
    <property type="entry name" value="LYSM DOMAIN-CONTAINING GPI-ANCHORED PROTEIN 2"/>
    <property type="match status" value="1"/>
</dbReference>
<reference evidence="3 4" key="1">
    <citation type="submission" date="2023-03" db="EMBL/GenBank/DDBJ databases">
        <title>Bacillus Genome Sequencing.</title>
        <authorList>
            <person name="Dunlap C."/>
        </authorList>
    </citation>
    <scope>NUCLEOTIDE SEQUENCE [LARGE SCALE GENOMIC DNA]</scope>
    <source>
        <strain evidence="3 4">NRS-38</strain>
    </source>
</reference>
<dbReference type="SMART" id="SM00257">
    <property type="entry name" value="LysM"/>
    <property type="match status" value="1"/>
</dbReference>